<evidence type="ECO:0000313" key="3">
    <source>
        <dbReference type="Proteomes" id="UP000271554"/>
    </source>
</evidence>
<proteinExistence type="predicted"/>
<accession>A0A387HBP9</accession>
<organism evidence="2 3">
    <name type="scientific">Streptomyces hundungensis</name>
    <dbReference type="NCBI Taxonomy" id="1077946"/>
    <lineage>
        <taxon>Bacteria</taxon>
        <taxon>Bacillati</taxon>
        <taxon>Actinomycetota</taxon>
        <taxon>Actinomycetes</taxon>
        <taxon>Kitasatosporales</taxon>
        <taxon>Streptomycetaceae</taxon>
        <taxon>Streptomyces</taxon>
    </lineage>
</organism>
<name>A0A387HBP9_9ACTN</name>
<dbReference type="KEGG" id="shun:DWB77_00165"/>
<feature type="compositionally biased region" description="Basic residues" evidence="1">
    <location>
        <begin position="71"/>
        <end position="80"/>
    </location>
</feature>
<gene>
    <name evidence="2" type="ORF">DWB77_00165</name>
</gene>
<feature type="compositionally biased region" description="Low complexity" evidence="1">
    <location>
        <begin position="81"/>
        <end position="103"/>
    </location>
</feature>
<reference evidence="2 3" key="1">
    <citation type="submission" date="2018-10" db="EMBL/GenBank/DDBJ databases">
        <title>Relationship between Morphology and Antimicrobial Activity in Streptomyces.</title>
        <authorList>
            <person name="Kang H.J."/>
            <person name="Kim S.B."/>
        </authorList>
    </citation>
    <scope>NUCLEOTIDE SEQUENCE [LARGE SCALE GENOMIC DNA]</scope>
    <source>
        <strain evidence="2 3">BH38</strain>
    </source>
</reference>
<evidence type="ECO:0000256" key="1">
    <source>
        <dbReference type="SAM" id="MobiDB-lite"/>
    </source>
</evidence>
<keyword evidence="3" id="KW-1185">Reference proteome</keyword>
<feature type="region of interest" description="Disordered" evidence="1">
    <location>
        <begin position="67"/>
        <end position="154"/>
    </location>
</feature>
<sequence length="243" mass="25654">MFRRLHAGRTSTSTGSHAGVPRSTQVGIPRERPRAGLMDTAPALAAGLANTVPQSVSCLRTSIHALGRHADRARKRHRLRVPGPGHRVPGPGHRMPGPGHRMPASSPTSKAGAPAWPRLRKSGSTDPRGRAPVGTAGVGAGPKSDQGDGRALPQSRRTTVPVALHRGAANEISGAGGVRRHVRGIDAAMRHAPTCRDVAFAGPYEWGVTIDDACHSTTPRCTGLSFPPIEWRYVRRSGVDGRP</sequence>
<feature type="region of interest" description="Disordered" evidence="1">
    <location>
        <begin position="1"/>
        <end position="32"/>
    </location>
</feature>
<dbReference type="AlphaFoldDB" id="A0A387HBP9"/>
<protein>
    <submittedName>
        <fullName evidence="2">Uncharacterized protein</fullName>
    </submittedName>
</protein>
<dbReference type="EMBL" id="CP032698">
    <property type="protein sequence ID" value="AYG78058.1"/>
    <property type="molecule type" value="Genomic_DNA"/>
</dbReference>
<dbReference type="Proteomes" id="UP000271554">
    <property type="component" value="Chromosome"/>
</dbReference>
<evidence type="ECO:0000313" key="2">
    <source>
        <dbReference type="EMBL" id="AYG78058.1"/>
    </source>
</evidence>
<feature type="compositionally biased region" description="Polar residues" evidence="1">
    <location>
        <begin position="9"/>
        <end position="26"/>
    </location>
</feature>